<dbReference type="EC" id="2.4.-.-" evidence="2"/>
<dbReference type="PANTHER" id="PTHR22916:SF3">
    <property type="entry name" value="UDP-GLCNAC:BETAGAL BETA-1,3-N-ACETYLGLUCOSAMINYLTRANSFERASE-LIKE PROTEIN 1"/>
    <property type="match status" value="1"/>
</dbReference>
<dbReference type="GO" id="GO:0016758">
    <property type="term" value="F:hexosyltransferase activity"/>
    <property type="evidence" value="ECO:0007669"/>
    <property type="project" value="UniProtKB-ARBA"/>
</dbReference>
<evidence type="ECO:0000313" key="3">
    <source>
        <dbReference type="Proteomes" id="UP001139369"/>
    </source>
</evidence>
<protein>
    <submittedName>
        <fullName evidence="2">Glycosyltransferase</fullName>
        <ecNumber evidence="2">2.4.-.-</ecNumber>
    </submittedName>
</protein>
<organism evidence="2 3">
    <name type="scientific">Polaribacter marinus</name>
    <dbReference type="NCBI Taxonomy" id="2916838"/>
    <lineage>
        <taxon>Bacteria</taxon>
        <taxon>Pseudomonadati</taxon>
        <taxon>Bacteroidota</taxon>
        <taxon>Flavobacteriia</taxon>
        <taxon>Flavobacteriales</taxon>
        <taxon>Flavobacteriaceae</taxon>
    </lineage>
</organism>
<proteinExistence type="predicted"/>
<dbReference type="Proteomes" id="UP001139369">
    <property type="component" value="Unassembled WGS sequence"/>
</dbReference>
<evidence type="ECO:0000259" key="1">
    <source>
        <dbReference type="Pfam" id="PF00535"/>
    </source>
</evidence>
<dbReference type="InterPro" id="IPR001173">
    <property type="entry name" value="Glyco_trans_2-like"/>
</dbReference>
<feature type="domain" description="Glycosyltransferase 2-like" evidence="1">
    <location>
        <begin position="33"/>
        <end position="178"/>
    </location>
</feature>
<reference evidence="2" key="1">
    <citation type="submission" date="2022-02" db="EMBL/GenBank/DDBJ databases">
        <title>Polaribacter sp. MSW13, isolated from seawater.</title>
        <authorList>
            <person name="Kristyanto S."/>
            <person name="Jung J."/>
            <person name="Jeon C.O."/>
        </authorList>
    </citation>
    <scope>NUCLEOTIDE SEQUENCE</scope>
    <source>
        <strain evidence="2">MSW13</strain>
    </source>
</reference>
<dbReference type="AlphaFoldDB" id="A0A9X1VNA0"/>
<dbReference type="PANTHER" id="PTHR22916">
    <property type="entry name" value="GLYCOSYLTRANSFERASE"/>
    <property type="match status" value="1"/>
</dbReference>
<sequence length="343" mass="41165">MIQKELNRLFLIEEKNEYLGKNKEINKHIPLVSISVPTYNHENFIEECLDSILKQVTNFTFEIIIGEDQSDDRTREICIKYAEKYPNKIRLFLRDRKTSQYFENGKFICRFNGLWNRMSARGKYIAMCEGDDYWIDPLKLQKQVDFLEANEEYVIHSANASFYFQDEDNNKEILCRSEKEERVLTLKNFYTQNNLSTLTVMFRNVKFDYPKEYKNILYGDWALYTIILKNDGCLAYRSNEVFACYRIHNNGLMLSNSKVKHHEHEANQLIKIYEYLELSPKKYNSNQKATVTKVMNTYILDLIAQRNFKSVFKYLFFDIKINGIGALFFYIKYYIRQIRKLWH</sequence>
<dbReference type="EMBL" id="JAKQYM010000002">
    <property type="protein sequence ID" value="MCI2228382.1"/>
    <property type="molecule type" value="Genomic_DNA"/>
</dbReference>
<evidence type="ECO:0000313" key="2">
    <source>
        <dbReference type="EMBL" id="MCI2228382.1"/>
    </source>
</evidence>
<name>A0A9X1VNA0_9FLAO</name>
<accession>A0A9X1VNA0</accession>
<comment type="caution">
    <text evidence="2">The sequence shown here is derived from an EMBL/GenBank/DDBJ whole genome shotgun (WGS) entry which is preliminary data.</text>
</comment>
<keyword evidence="2" id="KW-0808">Transferase</keyword>
<keyword evidence="2" id="KW-0328">Glycosyltransferase</keyword>
<dbReference type="RefSeq" id="WP_242177495.1">
    <property type="nucleotide sequence ID" value="NZ_JAKQYM010000002.1"/>
</dbReference>
<gene>
    <name evidence="2" type="ORF">MC378_04325</name>
</gene>
<dbReference type="Pfam" id="PF00535">
    <property type="entry name" value="Glycos_transf_2"/>
    <property type="match status" value="1"/>
</dbReference>
<keyword evidence="3" id="KW-1185">Reference proteome</keyword>